<sequence length="392" mass="43889">MDTAELSKVDDGWTVLTFAAAYGLEKVCEALIPKMSEQAINHVDKDGNTALTWAAYTGLEKVCEALIPKMSDQAINHVNSDGNTALSIARNKGFKNMCDLLTTIEATKQNEIQTNLKLTTTKTSHEKLIEAIEARNEAEAQNLIVHMDTAELSKVNNDDWTALTFAAAYGLEKICEALIPKMSPQAINQANTNYGNTALIAAASSHLEKICEALIPKMSYEAINCWSTNSFWFGFTAFTWVTLNGDKKICELLIPKTSPEVIINILKLAKEKQFMIEAINNYNNKLVKELNLILDENNPNNAIKMIRAVKIYKKLFKEYLTVEKTENFKPLQNTIEDFIKNNFFTAAGVCKNLIPKIDNNEIHISCLTTEIIAHIVEYLENEKWGLEVETLG</sequence>
<name>A0A0F3QBI6_RICBE</name>
<dbReference type="PANTHER" id="PTHR24120">
    <property type="entry name" value="GH07239P"/>
    <property type="match status" value="1"/>
</dbReference>
<evidence type="ECO:0000313" key="2">
    <source>
        <dbReference type="Proteomes" id="UP000033661"/>
    </source>
</evidence>
<keyword evidence="2" id="KW-1185">Reference proteome</keyword>
<comment type="caution">
    <text evidence="1">The sequence shown here is derived from an EMBL/GenBank/DDBJ whole genome shotgun (WGS) entry which is preliminary data.</text>
</comment>
<dbReference type="SUPFAM" id="SSF48403">
    <property type="entry name" value="Ankyrin repeat"/>
    <property type="match status" value="1"/>
</dbReference>
<dbReference type="Proteomes" id="UP000033661">
    <property type="component" value="Unassembled WGS sequence"/>
</dbReference>
<gene>
    <name evidence="1" type="ORF">RBEAN4_0904</name>
</gene>
<organism evidence="1 2">
    <name type="scientific">Rickettsia bellii str. RML An4</name>
    <dbReference type="NCBI Taxonomy" id="1359193"/>
    <lineage>
        <taxon>Bacteria</taxon>
        <taxon>Pseudomonadati</taxon>
        <taxon>Pseudomonadota</taxon>
        <taxon>Alphaproteobacteria</taxon>
        <taxon>Rickettsiales</taxon>
        <taxon>Rickettsiaceae</taxon>
        <taxon>Rickettsieae</taxon>
        <taxon>Rickettsia</taxon>
        <taxon>belli group</taxon>
    </lineage>
</organism>
<dbReference type="PANTHER" id="PTHR24120:SF4">
    <property type="entry name" value="GH07239P"/>
    <property type="match status" value="1"/>
</dbReference>
<accession>A0A0F3QBI6</accession>
<dbReference type="InterPro" id="IPR002110">
    <property type="entry name" value="Ankyrin_rpt"/>
</dbReference>
<dbReference type="SMART" id="SM00248">
    <property type="entry name" value="ANK"/>
    <property type="match status" value="6"/>
</dbReference>
<dbReference type="AlphaFoldDB" id="A0A0F3QBI6"/>
<dbReference type="Pfam" id="PF12796">
    <property type="entry name" value="Ank_2"/>
    <property type="match status" value="2"/>
</dbReference>
<protein>
    <submittedName>
        <fullName evidence="1">Ankyrin repeat family protein</fullName>
    </submittedName>
</protein>
<dbReference type="Gene3D" id="1.25.40.20">
    <property type="entry name" value="Ankyrin repeat-containing domain"/>
    <property type="match status" value="3"/>
</dbReference>
<dbReference type="PATRIC" id="fig|1359193.3.peg.875"/>
<reference evidence="1 2" key="1">
    <citation type="submission" date="2015-02" db="EMBL/GenBank/DDBJ databases">
        <title>Genome Sequencing of Rickettsiales.</title>
        <authorList>
            <person name="Daugherty S.C."/>
            <person name="Su Q."/>
            <person name="Abolude K."/>
            <person name="Beier-Sexton M."/>
            <person name="Carlyon J.A."/>
            <person name="Carter R."/>
            <person name="Day N.P."/>
            <person name="Dumler S.J."/>
            <person name="Dyachenko V."/>
            <person name="Godinez A."/>
            <person name="Kurtti T.J."/>
            <person name="Lichay M."/>
            <person name="Mullins K.E."/>
            <person name="Ott S."/>
            <person name="Pappas-Brown V."/>
            <person name="Paris D.H."/>
            <person name="Patel P."/>
            <person name="Richards A.L."/>
            <person name="Sadzewicz L."/>
            <person name="Sears K."/>
            <person name="Seidman D."/>
            <person name="Sengamalay N."/>
            <person name="Stenos J."/>
            <person name="Tallon L.J."/>
            <person name="Vincent G."/>
            <person name="Fraser C.M."/>
            <person name="Munderloh U."/>
            <person name="Dunning-Hotopp J.C."/>
        </authorList>
    </citation>
    <scope>NUCLEOTIDE SEQUENCE [LARGE SCALE GENOMIC DNA]</scope>
    <source>
        <strain evidence="1 2">RML An4</strain>
    </source>
</reference>
<dbReference type="EMBL" id="LAOI01000001">
    <property type="protein sequence ID" value="KJV89913.1"/>
    <property type="molecule type" value="Genomic_DNA"/>
</dbReference>
<dbReference type="RefSeq" id="WP_196796194.1">
    <property type="nucleotide sequence ID" value="NZ_LAOI01000001.1"/>
</dbReference>
<proteinExistence type="predicted"/>
<evidence type="ECO:0000313" key="1">
    <source>
        <dbReference type="EMBL" id="KJV89913.1"/>
    </source>
</evidence>
<dbReference type="InterPro" id="IPR036770">
    <property type="entry name" value="Ankyrin_rpt-contain_sf"/>
</dbReference>